<comment type="caution">
    <text evidence="1">The sequence shown here is derived from an EMBL/GenBank/DDBJ whole genome shotgun (WGS) entry which is preliminary data.</text>
</comment>
<keyword evidence="2" id="KW-1185">Reference proteome</keyword>
<evidence type="ECO:0000313" key="1">
    <source>
        <dbReference type="EMBL" id="KAF6495659.1"/>
    </source>
</evidence>
<name>A0A7J8JH56_ROUAE</name>
<protein>
    <submittedName>
        <fullName evidence="1">Uncharacterized protein</fullName>
    </submittedName>
</protein>
<accession>A0A7J8JH56</accession>
<evidence type="ECO:0000313" key="2">
    <source>
        <dbReference type="Proteomes" id="UP000593571"/>
    </source>
</evidence>
<gene>
    <name evidence="1" type="ORF">HJG63_010068</name>
</gene>
<organism evidence="1 2">
    <name type="scientific">Rousettus aegyptiacus</name>
    <name type="common">Egyptian fruit bat</name>
    <name type="synonym">Pteropus aegyptiacus</name>
    <dbReference type="NCBI Taxonomy" id="9407"/>
    <lineage>
        <taxon>Eukaryota</taxon>
        <taxon>Metazoa</taxon>
        <taxon>Chordata</taxon>
        <taxon>Craniata</taxon>
        <taxon>Vertebrata</taxon>
        <taxon>Euteleostomi</taxon>
        <taxon>Mammalia</taxon>
        <taxon>Eutheria</taxon>
        <taxon>Laurasiatheria</taxon>
        <taxon>Chiroptera</taxon>
        <taxon>Yinpterochiroptera</taxon>
        <taxon>Pteropodoidea</taxon>
        <taxon>Pteropodidae</taxon>
        <taxon>Rousettinae</taxon>
        <taxon>Rousettus</taxon>
    </lineage>
</organism>
<reference evidence="1 2" key="1">
    <citation type="journal article" date="2020" name="Nature">
        <title>Six reference-quality genomes reveal evolution of bat adaptations.</title>
        <authorList>
            <person name="Jebb D."/>
            <person name="Huang Z."/>
            <person name="Pippel M."/>
            <person name="Hughes G.M."/>
            <person name="Lavrichenko K."/>
            <person name="Devanna P."/>
            <person name="Winkler S."/>
            <person name="Jermiin L.S."/>
            <person name="Skirmuntt E.C."/>
            <person name="Katzourakis A."/>
            <person name="Burkitt-Gray L."/>
            <person name="Ray D.A."/>
            <person name="Sullivan K.A.M."/>
            <person name="Roscito J.G."/>
            <person name="Kirilenko B.M."/>
            <person name="Davalos L.M."/>
            <person name="Corthals A.P."/>
            <person name="Power M.L."/>
            <person name="Jones G."/>
            <person name="Ransome R.D."/>
            <person name="Dechmann D.K.N."/>
            <person name="Locatelli A.G."/>
            <person name="Puechmaille S.J."/>
            <person name="Fedrigo O."/>
            <person name="Jarvis E.D."/>
            <person name="Hiller M."/>
            <person name="Vernes S.C."/>
            <person name="Myers E.W."/>
            <person name="Teeling E.C."/>
        </authorList>
    </citation>
    <scope>NUCLEOTIDE SEQUENCE [LARGE SCALE GENOMIC DNA]</scope>
    <source>
        <strain evidence="1">MRouAeg1</strain>
        <tissue evidence="1">Muscle</tissue>
    </source>
</reference>
<dbReference type="EMBL" id="JACASE010000002">
    <property type="protein sequence ID" value="KAF6495659.1"/>
    <property type="molecule type" value="Genomic_DNA"/>
</dbReference>
<dbReference type="AlphaFoldDB" id="A0A7J8JH56"/>
<sequence>MIPSILCCQGPQIPASCAVRDCCVCSGHWNVVGVGEQFEFPPCLALRGPQLCSSMPSLPSWDRDPKVFLEAMRSRWQTLPAHTWSVPCCDLGRKLWPGPSRPGCHHSVSSSKCTQQLVDGRGPAALPPTHQDLPARWVLVTSCHPFRCRHASVSSQQSLPEPLYTGLAALSPEQACCGKSCVPLDWDKLQYASGEIKIIFQNELKT</sequence>
<proteinExistence type="predicted"/>
<dbReference type="Proteomes" id="UP000593571">
    <property type="component" value="Unassembled WGS sequence"/>
</dbReference>